<dbReference type="GO" id="GO:0030246">
    <property type="term" value="F:carbohydrate binding"/>
    <property type="evidence" value="ECO:0007669"/>
    <property type="project" value="UniProtKB-UniRule"/>
</dbReference>
<dbReference type="EC" id="5.1.3.15" evidence="4"/>
<dbReference type="InterPro" id="IPR025532">
    <property type="entry name" value="G6P_1-epimerase"/>
</dbReference>
<dbReference type="PIRSF" id="PIRSF016020">
    <property type="entry name" value="PHexose_mutarotase"/>
    <property type="match status" value="1"/>
</dbReference>
<dbReference type="InterPro" id="IPR011013">
    <property type="entry name" value="Gal_mutarotase_sf_dom"/>
</dbReference>
<dbReference type="Gene3D" id="2.70.98.10">
    <property type="match status" value="1"/>
</dbReference>
<dbReference type="Pfam" id="PF01263">
    <property type="entry name" value="Aldose_epim"/>
    <property type="match status" value="1"/>
</dbReference>
<evidence type="ECO:0000256" key="3">
    <source>
        <dbReference type="ARBA" id="ARBA00023235"/>
    </source>
</evidence>
<dbReference type="SUPFAM" id="SSF74650">
    <property type="entry name" value="Galactose mutarotase-like"/>
    <property type="match status" value="1"/>
</dbReference>
<proteinExistence type="inferred from homology"/>
<dbReference type="RefSeq" id="WP_210853273.1">
    <property type="nucleotide sequence ID" value="NZ_JAGQDD010000004.1"/>
</dbReference>
<sequence>MNAPTVALSEFQGQPALQLRAPDGAQATVLVHGAHLVSWIPAGGEEQLYLSPAAKYGLGASVRGGVPVIFPQFNERGPLPRHGLVRTRPWQPVESVRRGGAAIGVLRFTDDIATRVHWKQGFEAELTVVVGGHTLEIELAITNTGETPFEFTAALHTYLRCNELLRAQLEGLQGRSYEDFLLKTDGQQWGDVLTFVGAIDRIYHSATQPLVLRELGRRLHIGMSGFEDVVVWNPGDDGVQQLSDMPDEDWRHMLCVEAALIRQPARLAPGDEWAGMQTLSV</sequence>
<dbReference type="PANTHER" id="PTHR11122:SF13">
    <property type="entry name" value="GLUCOSE-6-PHOSPHATE 1-EPIMERASE"/>
    <property type="match status" value="1"/>
</dbReference>
<evidence type="ECO:0000256" key="4">
    <source>
        <dbReference type="PIRNR" id="PIRNR016020"/>
    </source>
</evidence>
<evidence type="ECO:0000256" key="5">
    <source>
        <dbReference type="PIRSR" id="PIRSR016020-1"/>
    </source>
</evidence>
<feature type="active site" evidence="5">
    <location>
        <position position="156"/>
    </location>
</feature>
<keyword evidence="7" id="KW-1185">Reference proteome</keyword>
<evidence type="ECO:0000256" key="2">
    <source>
        <dbReference type="ARBA" id="ARBA00005866"/>
    </source>
</evidence>
<dbReference type="CDD" id="cd09020">
    <property type="entry name" value="D-hex-6-P-epi_like"/>
    <property type="match status" value="1"/>
</dbReference>
<dbReference type="EMBL" id="JAGQDD010000004">
    <property type="protein sequence ID" value="MBQ0930491.1"/>
    <property type="molecule type" value="Genomic_DNA"/>
</dbReference>
<feature type="active site" evidence="5">
    <location>
        <position position="257"/>
    </location>
</feature>
<organism evidence="6 7">
    <name type="scientific">Ideonella alba</name>
    <dbReference type="NCBI Taxonomy" id="2824118"/>
    <lineage>
        <taxon>Bacteria</taxon>
        <taxon>Pseudomonadati</taxon>
        <taxon>Pseudomonadota</taxon>
        <taxon>Betaproteobacteria</taxon>
        <taxon>Burkholderiales</taxon>
        <taxon>Sphaerotilaceae</taxon>
        <taxon>Ideonella</taxon>
    </lineage>
</organism>
<comment type="similarity">
    <text evidence="2 4">Belongs to the glucose-6-phosphate 1-epimerase family.</text>
</comment>
<reference evidence="6 7" key="1">
    <citation type="submission" date="2021-04" db="EMBL/GenBank/DDBJ databases">
        <title>The genome sequence of Ideonella sp. 3Y2.</title>
        <authorList>
            <person name="Liu Y."/>
        </authorList>
    </citation>
    <scope>NUCLEOTIDE SEQUENCE [LARGE SCALE GENOMIC DNA]</scope>
    <source>
        <strain evidence="6 7">3Y2</strain>
    </source>
</reference>
<dbReference type="AlphaFoldDB" id="A0A940YCC6"/>
<dbReference type="PANTHER" id="PTHR11122">
    <property type="entry name" value="APOSPORY-ASSOCIATED PROTEIN C-RELATED"/>
    <property type="match status" value="1"/>
</dbReference>
<evidence type="ECO:0000256" key="1">
    <source>
        <dbReference type="ARBA" id="ARBA00001096"/>
    </source>
</evidence>
<dbReference type="GO" id="GO:0005975">
    <property type="term" value="P:carbohydrate metabolic process"/>
    <property type="evidence" value="ECO:0007669"/>
    <property type="project" value="InterPro"/>
</dbReference>
<evidence type="ECO:0000313" key="7">
    <source>
        <dbReference type="Proteomes" id="UP000676246"/>
    </source>
</evidence>
<dbReference type="InterPro" id="IPR014718">
    <property type="entry name" value="GH-type_carb-bd"/>
</dbReference>
<keyword evidence="3 4" id="KW-0413">Isomerase</keyword>
<name>A0A940YCC6_9BURK</name>
<accession>A0A940YCC6</accession>
<dbReference type="Proteomes" id="UP000676246">
    <property type="component" value="Unassembled WGS sequence"/>
</dbReference>
<gene>
    <name evidence="6" type="ORF">KAK03_08320</name>
</gene>
<dbReference type="GO" id="GO:0005737">
    <property type="term" value="C:cytoplasm"/>
    <property type="evidence" value="ECO:0007669"/>
    <property type="project" value="TreeGrafter"/>
</dbReference>
<dbReference type="GO" id="GO:0047938">
    <property type="term" value="F:glucose-6-phosphate 1-epimerase activity"/>
    <property type="evidence" value="ECO:0007669"/>
    <property type="project" value="UniProtKB-UniRule"/>
</dbReference>
<dbReference type="InterPro" id="IPR008183">
    <property type="entry name" value="Aldose_1/G6P_1-epimerase"/>
</dbReference>
<protein>
    <recommendedName>
        <fullName evidence="4">Putative glucose-6-phosphate 1-epimerase</fullName>
        <ecNumber evidence="4">5.1.3.15</ecNumber>
    </recommendedName>
</protein>
<evidence type="ECO:0000313" key="6">
    <source>
        <dbReference type="EMBL" id="MBQ0930491.1"/>
    </source>
</evidence>
<comment type="catalytic activity">
    <reaction evidence="1">
        <text>alpha-D-glucose 6-phosphate = beta-D-glucose 6-phosphate</text>
        <dbReference type="Rhea" id="RHEA:16249"/>
        <dbReference type="ChEBI" id="CHEBI:58225"/>
        <dbReference type="ChEBI" id="CHEBI:58247"/>
        <dbReference type="EC" id="5.1.3.15"/>
    </reaction>
</comment>
<comment type="caution">
    <text evidence="6">The sequence shown here is derived from an EMBL/GenBank/DDBJ whole genome shotgun (WGS) entry which is preliminary data.</text>
</comment>